<evidence type="ECO:0000256" key="5">
    <source>
        <dbReference type="ARBA" id="ARBA00024226"/>
    </source>
</evidence>
<dbReference type="InterPro" id="IPR015590">
    <property type="entry name" value="Aldehyde_DH_dom"/>
</dbReference>
<evidence type="ECO:0000256" key="7">
    <source>
        <dbReference type="RuleBase" id="RU003345"/>
    </source>
</evidence>
<gene>
    <name evidence="9" type="ORF">ECRASSUSDP1_LOCUS7761</name>
</gene>
<dbReference type="InterPro" id="IPR016162">
    <property type="entry name" value="Ald_DH_N"/>
</dbReference>
<evidence type="ECO:0000256" key="4">
    <source>
        <dbReference type="ARBA" id="ARBA00023027"/>
    </source>
</evidence>
<evidence type="ECO:0000256" key="1">
    <source>
        <dbReference type="ARBA" id="ARBA00009986"/>
    </source>
</evidence>
<feature type="active site" evidence="6">
    <location>
        <position position="267"/>
    </location>
</feature>
<keyword evidence="10" id="KW-1185">Reference proteome</keyword>
<dbReference type="PANTHER" id="PTHR43521">
    <property type="entry name" value="ALPHA-AMINOADIPIC SEMIALDEHYDE DEHYDROGENASE"/>
    <property type="match status" value="1"/>
</dbReference>
<comment type="subunit">
    <text evidence="2">Homotetramer.</text>
</comment>
<dbReference type="InterPro" id="IPR044638">
    <property type="entry name" value="ALDH7A1-like"/>
</dbReference>
<evidence type="ECO:0000256" key="3">
    <source>
        <dbReference type="ARBA" id="ARBA00023002"/>
    </source>
</evidence>
<dbReference type="Proteomes" id="UP001295684">
    <property type="component" value="Unassembled WGS sequence"/>
</dbReference>
<keyword evidence="4" id="KW-0520">NAD</keyword>
<accession>A0AAD1UC87</accession>
<sequence length="510" mass="55433">MESLNFDKYPFLAELGFEKESYGCYTNGEWKSGEETVNSVNPHDNSITATVKLATPENYEECIKSMEAEKAAWMMLPAPARGEIVRQVGERMREKKDALGSLVALEMGKVKNEGDDEVQEVIDTCDFACGLSRALEGKVLPSERPGHMMLECWNPLGIVGVITAFNFPTAVFGCNACIALICGNLILWKGSDTTPLVSIATAKIFADVLKENGFNSVVSLCQGNGIEIGELMTNDKRVPLVSFTGSTRVGRIVGNTVSKRFGKTILECGGNNAVIILDDANIEAALEECVSSAVDTTGQVCTSCRRLYLQENIYDDFIEKLVNSYSDIKIGDPFNDETDIGPLHNKAGVEIYKNAIEEIKNQCGKILTGGNVIEGDGNYVEPTIVEIDKDSEIVQTETFAPILYVFKIKDVDEAIKFNNDVPQGLSSSLFTNDLKNYFKWIGPLGSDCGVVNCNVGSNDAEIGGAFGGEKETGGGRVSGSDAWKQYMRRSTCTVNFSTSLPLAQGIKFDV</sequence>
<protein>
    <recommendedName>
        <fullName evidence="5">aldehyde dehydrogenase (NAD(+))</fullName>
        <ecNumber evidence="5">1.2.1.3</ecNumber>
    </recommendedName>
</protein>
<dbReference type="CDD" id="cd07130">
    <property type="entry name" value="ALDH_F7_AASADH"/>
    <property type="match status" value="1"/>
</dbReference>
<dbReference type="PROSITE" id="PS00687">
    <property type="entry name" value="ALDEHYDE_DEHYDR_GLU"/>
    <property type="match status" value="1"/>
</dbReference>
<evidence type="ECO:0000259" key="8">
    <source>
        <dbReference type="Pfam" id="PF00171"/>
    </source>
</evidence>
<feature type="domain" description="Aldehyde dehydrogenase" evidence="8">
    <location>
        <begin position="32"/>
        <end position="490"/>
    </location>
</feature>
<dbReference type="Gene3D" id="3.40.309.10">
    <property type="entry name" value="Aldehyde Dehydrogenase, Chain A, domain 2"/>
    <property type="match status" value="1"/>
</dbReference>
<dbReference type="InterPro" id="IPR016161">
    <property type="entry name" value="Ald_DH/histidinol_DH"/>
</dbReference>
<name>A0AAD1UC87_EUPCR</name>
<dbReference type="Pfam" id="PF00171">
    <property type="entry name" value="Aldedh"/>
    <property type="match status" value="1"/>
</dbReference>
<dbReference type="FunFam" id="3.40.309.10:FF:000018">
    <property type="entry name" value="Alpha-aminoadipic semialdehyde dehydrogenase"/>
    <property type="match status" value="1"/>
</dbReference>
<evidence type="ECO:0000313" key="9">
    <source>
        <dbReference type="EMBL" id="CAI2366488.1"/>
    </source>
</evidence>
<dbReference type="Gene3D" id="3.40.605.10">
    <property type="entry name" value="Aldehyde Dehydrogenase, Chain A, domain 1"/>
    <property type="match status" value="1"/>
</dbReference>
<evidence type="ECO:0000313" key="10">
    <source>
        <dbReference type="Proteomes" id="UP001295684"/>
    </source>
</evidence>
<evidence type="ECO:0000256" key="6">
    <source>
        <dbReference type="PROSITE-ProRule" id="PRU10007"/>
    </source>
</evidence>
<organism evidence="9 10">
    <name type="scientific">Euplotes crassus</name>
    <dbReference type="NCBI Taxonomy" id="5936"/>
    <lineage>
        <taxon>Eukaryota</taxon>
        <taxon>Sar</taxon>
        <taxon>Alveolata</taxon>
        <taxon>Ciliophora</taxon>
        <taxon>Intramacronucleata</taxon>
        <taxon>Spirotrichea</taxon>
        <taxon>Hypotrichia</taxon>
        <taxon>Euplotida</taxon>
        <taxon>Euplotidae</taxon>
        <taxon>Moneuplotes</taxon>
    </lineage>
</organism>
<evidence type="ECO:0000256" key="2">
    <source>
        <dbReference type="ARBA" id="ARBA00011881"/>
    </source>
</evidence>
<keyword evidence="3 7" id="KW-0560">Oxidoreductase</keyword>
<dbReference type="InterPro" id="IPR029510">
    <property type="entry name" value="Ald_DH_CS_GLU"/>
</dbReference>
<dbReference type="SUPFAM" id="SSF53720">
    <property type="entry name" value="ALDH-like"/>
    <property type="match status" value="1"/>
</dbReference>
<comment type="similarity">
    <text evidence="1 7">Belongs to the aldehyde dehydrogenase family.</text>
</comment>
<dbReference type="PANTHER" id="PTHR43521:SF1">
    <property type="entry name" value="ALPHA-AMINOADIPIC SEMIALDEHYDE DEHYDROGENASE"/>
    <property type="match status" value="1"/>
</dbReference>
<dbReference type="EMBL" id="CAMPGE010007573">
    <property type="protein sequence ID" value="CAI2366488.1"/>
    <property type="molecule type" value="Genomic_DNA"/>
</dbReference>
<proteinExistence type="inferred from homology"/>
<reference evidence="9" key="1">
    <citation type="submission" date="2023-07" db="EMBL/GenBank/DDBJ databases">
        <authorList>
            <consortium name="AG Swart"/>
            <person name="Singh M."/>
            <person name="Singh A."/>
            <person name="Seah K."/>
            <person name="Emmerich C."/>
        </authorList>
    </citation>
    <scope>NUCLEOTIDE SEQUENCE</scope>
    <source>
        <strain evidence="9">DP1</strain>
    </source>
</reference>
<comment type="caution">
    <text evidence="9">The sequence shown here is derived from an EMBL/GenBank/DDBJ whole genome shotgun (WGS) entry which is preliminary data.</text>
</comment>
<dbReference type="EC" id="1.2.1.3" evidence="5"/>
<dbReference type="GO" id="GO:0004029">
    <property type="term" value="F:aldehyde dehydrogenase (NAD+) activity"/>
    <property type="evidence" value="ECO:0007669"/>
    <property type="project" value="UniProtKB-EC"/>
</dbReference>
<dbReference type="InterPro" id="IPR016163">
    <property type="entry name" value="Ald_DH_C"/>
</dbReference>
<dbReference type="AlphaFoldDB" id="A0AAD1UC87"/>